<dbReference type="AlphaFoldDB" id="A0A3Q9GI79"/>
<dbReference type="Proteomes" id="UP000280228">
    <property type="component" value="Chromosome"/>
</dbReference>
<keyword evidence="3" id="KW-1185">Reference proteome</keyword>
<organism evidence="1 4">
    <name type="scientific">Moraxella catarrhalis</name>
    <name type="common">Branhamella catarrhalis</name>
    <dbReference type="NCBI Taxonomy" id="480"/>
    <lineage>
        <taxon>Bacteria</taxon>
        <taxon>Pseudomonadati</taxon>
        <taxon>Pseudomonadota</taxon>
        <taxon>Gammaproteobacteria</taxon>
        <taxon>Moraxellales</taxon>
        <taxon>Moraxellaceae</taxon>
        <taxon>Moraxella</taxon>
    </lineage>
</organism>
<evidence type="ECO:0000313" key="1">
    <source>
        <dbReference type="EMBL" id="AZQ93675.1"/>
    </source>
</evidence>
<sequence>MGHPPNQIYRLYDNTTTQLDAIANGYQTDYQVGKWRYPPSWTVVMFSRNKFYCIASL</sequence>
<gene>
    <name evidence="1" type="ORF">EJK53_1329</name>
    <name evidence="2" type="ORF">EJK54_2016</name>
</gene>
<accession>A0A3Q9GI79</accession>
<name>A0A3Q9GI79_MORCA</name>
<evidence type="ECO:0000313" key="2">
    <source>
        <dbReference type="EMBL" id="RUO17520.1"/>
    </source>
</evidence>
<dbReference type="RefSeq" id="WP_003660198.1">
    <property type="nucleotide sequence ID" value="NZ_NXCH01000007.1"/>
</dbReference>
<protein>
    <submittedName>
        <fullName evidence="1">Uncharacterized protein</fullName>
    </submittedName>
</protein>
<proteinExistence type="predicted"/>
<dbReference type="EMBL" id="CP034662">
    <property type="protein sequence ID" value="AZQ93675.1"/>
    <property type="molecule type" value="Genomic_DNA"/>
</dbReference>
<evidence type="ECO:0000313" key="4">
    <source>
        <dbReference type="Proteomes" id="UP000280228"/>
    </source>
</evidence>
<dbReference type="Proteomes" id="UP000268436">
    <property type="component" value="Unassembled WGS sequence"/>
</dbReference>
<evidence type="ECO:0000313" key="3">
    <source>
        <dbReference type="Proteomes" id="UP000268436"/>
    </source>
</evidence>
<reference evidence="3 4" key="1">
    <citation type="submission" date="2018-12" db="EMBL/GenBank/DDBJ databases">
        <title>Persistence of Moraxella catarrhalis in Chronic Obstructive Pulmonary Disease and Regulation of the Hag/MID Adhesin.</title>
        <authorList>
            <person name="Murphy T."/>
            <person name="Zhao X."/>
            <person name="Vyas G."/>
            <person name="Aluvathingal J."/>
            <person name="Nadendla S."/>
            <person name="Tallon L."/>
            <person name="Tettelin H."/>
        </authorList>
    </citation>
    <scope>NUCLEOTIDE SEQUENCE [LARGE SCALE GENOMIC DNA]</scope>
    <source>
        <strain evidence="2 3">173P27B1</strain>
        <strain evidence="1 4">46P58B1</strain>
    </source>
</reference>
<dbReference type="EMBL" id="RYER01000004">
    <property type="protein sequence ID" value="RUO17520.1"/>
    <property type="molecule type" value="Genomic_DNA"/>
</dbReference>